<dbReference type="Proteomes" id="UP001301869">
    <property type="component" value="Chromosome"/>
</dbReference>
<reference evidence="13 14" key="1">
    <citation type="submission" date="2023-03" db="EMBL/GenBank/DDBJ databases">
        <title>Halomonas sp. nov., isolated from Korean tranditional fermented seafood 'Jeotgal'.</title>
        <authorList>
            <person name="Kim B."/>
            <person name="Shin N.-R."/>
        </authorList>
    </citation>
    <scope>NUCLEOTIDE SEQUENCE [LARGE SCALE GENOMIC DNA]</scope>
    <source>
        <strain evidence="13 14">SG2L-4</strain>
    </source>
</reference>
<feature type="active site" description="Proton acceptor" evidence="9 10">
    <location>
        <position position="66"/>
    </location>
</feature>
<sequence>MANPLPEEWSRWLGEEFRADYMQALRRFLAEEKAAKKVIYPHSSQWFRAFELTPLSAVKVVILGQDPYHGPGQAHGLCFSVKPGVKVPPSLVNVYKELASDVGFTPVQHGFLEDWARQGVLLLNTALTVEQGRAAAHRGQGWETFTDRAIETVSAQAPPCVFLLWGGHARQKKALIDQSRHLVLEAPHPSPLSAHRGFFGTRHFSRANAFLAAQGREPIVWQLPEKVSPGRGQA</sequence>
<evidence type="ECO:0000256" key="10">
    <source>
        <dbReference type="PROSITE-ProRule" id="PRU10072"/>
    </source>
</evidence>
<name>A0ABY9YWC0_9GAMM</name>
<evidence type="ECO:0000256" key="2">
    <source>
        <dbReference type="ARBA" id="ARBA00002631"/>
    </source>
</evidence>
<dbReference type="InterPro" id="IPR002043">
    <property type="entry name" value="UDG_fam1"/>
</dbReference>
<dbReference type="PANTHER" id="PTHR11264:SF0">
    <property type="entry name" value="URACIL-DNA GLYCOSYLASE"/>
    <property type="match status" value="1"/>
</dbReference>
<dbReference type="InterPro" id="IPR036895">
    <property type="entry name" value="Uracil-DNA_glycosylase-like_sf"/>
</dbReference>
<evidence type="ECO:0000259" key="12">
    <source>
        <dbReference type="SMART" id="SM00986"/>
    </source>
</evidence>
<proteinExistence type="inferred from homology"/>
<evidence type="ECO:0000256" key="11">
    <source>
        <dbReference type="RuleBase" id="RU003780"/>
    </source>
</evidence>
<comment type="similarity">
    <text evidence="3 9 11">Belongs to the uracil-DNA glycosylase (UDG) superfamily. UNG family.</text>
</comment>
<evidence type="ECO:0000256" key="5">
    <source>
        <dbReference type="ARBA" id="ARBA00018429"/>
    </source>
</evidence>
<dbReference type="InterPro" id="IPR005122">
    <property type="entry name" value="Uracil-DNA_glycosylase-like"/>
</dbReference>
<gene>
    <name evidence="9 13" type="primary">ung</name>
    <name evidence="13" type="ORF">P1P91_07665</name>
</gene>
<keyword evidence="7 9" id="KW-0378">Hydrolase</keyword>
<keyword evidence="6 9" id="KW-0227">DNA damage</keyword>
<dbReference type="NCBIfam" id="NF003588">
    <property type="entry name" value="PRK05254.1-1"/>
    <property type="match status" value="1"/>
</dbReference>
<protein>
    <recommendedName>
        <fullName evidence="5 9">Uracil-DNA glycosylase</fullName>
        <shortName evidence="9">UDG</shortName>
        <ecNumber evidence="4 9">3.2.2.27</ecNumber>
    </recommendedName>
</protein>
<dbReference type="Gene3D" id="3.40.470.10">
    <property type="entry name" value="Uracil-DNA glycosylase-like domain"/>
    <property type="match status" value="1"/>
</dbReference>
<evidence type="ECO:0000256" key="4">
    <source>
        <dbReference type="ARBA" id="ARBA00012030"/>
    </source>
</evidence>
<accession>A0ABY9YWC0</accession>
<evidence type="ECO:0000256" key="9">
    <source>
        <dbReference type="HAMAP-Rule" id="MF_00148"/>
    </source>
</evidence>
<dbReference type="EMBL" id="CP119391">
    <property type="protein sequence ID" value="WNK18786.1"/>
    <property type="molecule type" value="Genomic_DNA"/>
</dbReference>
<dbReference type="NCBIfam" id="NF003592">
    <property type="entry name" value="PRK05254.1-5"/>
    <property type="match status" value="1"/>
</dbReference>
<evidence type="ECO:0000256" key="8">
    <source>
        <dbReference type="ARBA" id="ARBA00023204"/>
    </source>
</evidence>
<keyword evidence="14" id="KW-1185">Reference proteome</keyword>
<dbReference type="HAMAP" id="MF_00148">
    <property type="entry name" value="UDG"/>
    <property type="match status" value="1"/>
</dbReference>
<evidence type="ECO:0000256" key="7">
    <source>
        <dbReference type="ARBA" id="ARBA00022801"/>
    </source>
</evidence>
<comment type="catalytic activity">
    <reaction evidence="1 9 11">
        <text>Hydrolyzes single-stranded DNA or mismatched double-stranded DNA and polynucleotides, releasing free uracil.</text>
        <dbReference type="EC" id="3.2.2.27"/>
    </reaction>
</comment>
<keyword evidence="9" id="KW-0963">Cytoplasm</keyword>
<evidence type="ECO:0000313" key="13">
    <source>
        <dbReference type="EMBL" id="WNK18786.1"/>
    </source>
</evidence>
<dbReference type="CDD" id="cd10027">
    <property type="entry name" value="UDG-F1-like"/>
    <property type="match status" value="1"/>
</dbReference>
<organism evidence="13 14">
    <name type="scientific">Halomonas piscis</name>
    <dbReference type="NCBI Taxonomy" id="3031727"/>
    <lineage>
        <taxon>Bacteria</taxon>
        <taxon>Pseudomonadati</taxon>
        <taxon>Pseudomonadota</taxon>
        <taxon>Gammaproteobacteria</taxon>
        <taxon>Oceanospirillales</taxon>
        <taxon>Halomonadaceae</taxon>
        <taxon>Halomonas</taxon>
    </lineage>
</organism>
<dbReference type="SMART" id="SM00987">
    <property type="entry name" value="UreE_C"/>
    <property type="match status" value="1"/>
</dbReference>
<dbReference type="NCBIfam" id="TIGR00628">
    <property type="entry name" value="ung"/>
    <property type="match status" value="1"/>
</dbReference>
<dbReference type="EC" id="3.2.2.27" evidence="4 9"/>
<feature type="domain" description="Uracil-DNA glycosylase-like" evidence="12">
    <location>
        <begin position="51"/>
        <end position="211"/>
    </location>
</feature>
<keyword evidence="8 9" id="KW-0234">DNA repair</keyword>
<comment type="subcellular location">
    <subcellularLocation>
        <location evidence="9">Cytoplasm</location>
    </subcellularLocation>
</comment>
<dbReference type="PANTHER" id="PTHR11264">
    <property type="entry name" value="URACIL-DNA GLYCOSYLASE"/>
    <property type="match status" value="1"/>
</dbReference>
<dbReference type="InterPro" id="IPR018085">
    <property type="entry name" value="Ura-DNA_Glyclase_AS"/>
</dbReference>
<dbReference type="PROSITE" id="PS00130">
    <property type="entry name" value="U_DNA_GLYCOSYLASE"/>
    <property type="match status" value="1"/>
</dbReference>
<evidence type="ECO:0000256" key="1">
    <source>
        <dbReference type="ARBA" id="ARBA00001400"/>
    </source>
</evidence>
<evidence type="ECO:0000256" key="3">
    <source>
        <dbReference type="ARBA" id="ARBA00008184"/>
    </source>
</evidence>
<dbReference type="SUPFAM" id="SSF52141">
    <property type="entry name" value="Uracil-DNA glycosylase-like"/>
    <property type="match status" value="1"/>
</dbReference>
<evidence type="ECO:0000313" key="14">
    <source>
        <dbReference type="Proteomes" id="UP001301869"/>
    </source>
</evidence>
<dbReference type="RefSeq" id="WP_311881719.1">
    <property type="nucleotide sequence ID" value="NZ_CP119391.1"/>
</dbReference>
<dbReference type="SMART" id="SM00986">
    <property type="entry name" value="UDG"/>
    <property type="match status" value="1"/>
</dbReference>
<dbReference type="NCBIfam" id="NF003589">
    <property type="entry name" value="PRK05254.1-2"/>
    <property type="match status" value="1"/>
</dbReference>
<keyword evidence="13" id="KW-0326">Glycosidase</keyword>
<evidence type="ECO:0000256" key="6">
    <source>
        <dbReference type="ARBA" id="ARBA00022763"/>
    </source>
</evidence>
<dbReference type="NCBIfam" id="NF003591">
    <property type="entry name" value="PRK05254.1-4"/>
    <property type="match status" value="1"/>
</dbReference>
<dbReference type="GO" id="GO:0004844">
    <property type="term" value="F:uracil DNA N-glycosylase activity"/>
    <property type="evidence" value="ECO:0007669"/>
    <property type="project" value="UniProtKB-EC"/>
</dbReference>
<dbReference type="Pfam" id="PF03167">
    <property type="entry name" value="UDG"/>
    <property type="match status" value="1"/>
</dbReference>
<comment type="function">
    <text evidence="2 9 11">Excises uracil residues from the DNA which can arise as a result of misincorporation of dUMP residues by DNA polymerase or due to deamination of cytosine.</text>
</comment>